<evidence type="ECO:0000256" key="10">
    <source>
        <dbReference type="ARBA" id="ARBA00022967"/>
    </source>
</evidence>
<feature type="transmembrane region" description="Helical" evidence="18">
    <location>
        <begin position="91"/>
        <end position="113"/>
    </location>
</feature>
<evidence type="ECO:0000256" key="11">
    <source>
        <dbReference type="ARBA" id="ARBA00022982"/>
    </source>
</evidence>
<evidence type="ECO:0000256" key="15">
    <source>
        <dbReference type="ARBA" id="ARBA00023128"/>
    </source>
</evidence>
<dbReference type="InterPro" id="IPR001750">
    <property type="entry name" value="ND/Mrp_TM"/>
</dbReference>
<dbReference type="EMBL" id="KF590545">
    <property type="protein sequence ID" value="AHA03793.1"/>
    <property type="molecule type" value="Genomic_DNA"/>
</dbReference>
<evidence type="ECO:0000256" key="17">
    <source>
        <dbReference type="ARBA" id="ARBA00049551"/>
    </source>
</evidence>
<dbReference type="GO" id="GO:0005743">
    <property type="term" value="C:mitochondrial inner membrane"/>
    <property type="evidence" value="ECO:0007669"/>
    <property type="project" value="UniProtKB-SubCell"/>
</dbReference>
<feature type="transmembrane region" description="Helical" evidence="18">
    <location>
        <begin position="312"/>
        <end position="330"/>
    </location>
</feature>
<keyword evidence="9 18" id="KW-0999">Mitochondrion inner membrane</keyword>
<feature type="transmembrane region" description="Helical" evidence="18">
    <location>
        <begin position="271"/>
        <end position="300"/>
    </location>
</feature>
<comment type="function">
    <text evidence="18">Core subunit of the mitochondrial membrane respiratory chain NADH dehydrogenase (Complex I) which catalyzes electron transfer from NADH through the respiratory chain, using ubiquinone as an electron acceptor. Essential for the catalytic activity and assembly of complex I.</text>
</comment>
<feature type="transmembrane region" description="Helical" evidence="18">
    <location>
        <begin position="336"/>
        <end position="355"/>
    </location>
</feature>
<evidence type="ECO:0000256" key="4">
    <source>
        <dbReference type="ARBA" id="ARBA00012944"/>
    </source>
</evidence>
<evidence type="ECO:0000256" key="9">
    <source>
        <dbReference type="ARBA" id="ARBA00022792"/>
    </source>
</evidence>
<accession>A0A067YDB5</accession>
<comment type="function">
    <text evidence="1">Core subunit of the mitochondrial membrane respiratory chain NADH dehydrogenase (Complex I) that is believed to belong to the minimal assembly required for catalysis. Complex I functions in the transfer of electrons from NADH to the respiratory chain. The immediate electron acceptor for the enzyme is believed to be ubiquinone.</text>
</comment>
<name>A0A067YDB5_9NEOP</name>
<feature type="transmembrane region" description="Helical" evidence="18">
    <location>
        <begin position="173"/>
        <end position="191"/>
    </location>
</feature>
<dbReference type="PANTHER" id="PTHR46552:SF1">
    <property type="entry name" value="NADH-UBIQUINONE OXIDOREDUCTASE CHAIN 2"/>
    <property type="match status" value="1"/>
</dbReference>
<feature type="transmembrane region" description="Helical" evidence="18">
    <location>
        <begin position="12"/>
        <end position="36"/>
    </location>
</feature>
<gene>
    <name evidence="20" type="primary">ND2</name>
</gene>
<comment type="similarity">
    <text evidence="3 18">Belongs to the complex I subunit 2 family.</text>
</comment>
<dbReference type="Pfam" id="PF00361">
    <property type="entry name" value="Proton_antipo_M"/>
    <property type="match status" value="1"/>
</dbReference>
<evidence type="ECO:0000256" key="1">
    <source>
        <dbReference type="ARBA" id="ARBA00003257"/>
    </source>
</evidence>
<dbReference type="RefSeq" id="YP_009045442.1">
    <property type="nucleotide sequence ID" value="NC_024413.1"/>
</dbReference>
<keyword evidence="14 18" id="KW-0830">Ubiquinone</keyword>
<keyword evidence="13 18" id="KW-0520">NAD</keyword>
<protein>
    <recommendedName>
        <fullName evidence="5 18">NADH-ubiquinone oxidoreductase chain 2</fullName>
        <ecNumber evidence="4 18">7.1.1.2</ecNumber>
    </recommendedName>
</protein>
<feature type="transmembrane region" description="Helical" evidence="18">
    <location>
        <begin position="197"/>
        <end position="220"/>
    </location>
</feature>
<evidence type="ECO:0000256" key="12">
    <source>
        <dbReference type="ARBA" id="ARBA00022989"/>
    </source>
</evidence>
<evidence type="ECO:0000256" key="8">
    <source>
        <dbReference type="ARBA" id="ARBA00022692"/>
    </source>
</evidence>
<keyword evidence="16 18" id="KW-0472">Membrane</keyword>
<keyword evidence="12 18" id="KW-1133">Transmembrane helix</keyword>
<evidence type="ECO:0000313" key="20">
    <source>
        <dbReference type="EMBL" id="AHA03793.1"/>
    </source>
</evidence>
<keyword evidence="15 18" id="KW-0496">Mitochondrion</keyword>
<feature type="transmembrane region" description="Helical" evidence="18">
    <location>
        <begin position="148"/>
        <end position="166"/>
    </location>
</feature>
<proteinExistence type="inferred from homology"/>
<geneLocation type="mitochondrion" evidence="20"/>
<keyword evidence="8 18" id="KW-0812">Transmembrane</keyword>
<keyword evidence="6" id="KW-0813">Transport</keyword>
<evidence type="ECO:0000256" key="6">
    <source>
        <dbReference type="ARBA" id="ARBA00022448"/>
    </source>
</evidence>
<dbReference type="PANTHER" id="PTHR46552">
    <property type="entry name" value="NADH-UBIQUINONE OXIDOREDUCTASE CHAIN 2"/>
    <property type="match status" value="1"/>
</dbReference>
<evidence type="ECO:0000256" key="2">
    <source>
        <dbReference type="ARBA" id="ARBA00004448"/>
    </source>
</evidence>
<evidence type="ECO:0000256" key="16">
    <source>
        <dbReference type="ARBA" id="ARBA00023136"/>
    </source>
</evidence>
<dbReference type="AlphaFoldDB" id="A0A067YDB5"/>
<dbReference type="PRINTS" id="PR01436">
    <property type="entry name" value="NADHDHGNASE2"/>
</dbReference>
<keyword evidence="10 18" id="KW-1278">Translocase</keyword>
<sequence length="362" mass="43394">MIFTPNSTKMFFLFILFFSTLISISSNSWLGCWIGLEINLLSFIPLMSTPNNLLNSEASLKYFLTQSIASINFLFYIMLNLFFMKNYLNNLFSIIINSTLFMKMGSAPFHYWFPNIMEGLSWFNCFILMTWQKITPMILLSYYFNFNYLYFILIINTLVGAIGSFNQTSLRKLMAFSSINNLGWMLSAMSISENLWLIYFIFYSIFSFIVCFLFYIINIFFVNQLFFFNMNFLIKISILINFLSLGGLPPFMGFFPKWLIINYLMINNFFIINFCIIMFSLILLFIYIRIIFLSLMFYSFKLKWFKIFINNNFLNLIYFFNFISLSGMIASTFFLWFNLILNFKIILYLFLIMFYHKFKFNY</sequence>
<evidence type="ECO:0000256" key="13">
    <source>
        <dbReference type="ARBA" id="ARBA00023027"/>
    </source>
</evidence>
<comment type="subcellular location">
    <subcellularLocation>
        <location evidence="2 18">Mitochondrion inner membrane</location>
        <topology evidence="2 18">Multi-pass membrane protein</topology>
    </subcellularLocation>
</comment>
<evidence type="ECO:0000256" key="7">
    <source>
        <dbReference type="ARBA" id="ARBA00022660"/>
    </source>
</evidence>
<keyword evidence="11 18" id="KW-0249">Electron transport</keyword>
<organism evidence="20">
    <name type="scientific">Bhagadatta austenia</name>
    <name type="common">grey commodore</name>
    <dbReference type="NCBI Taxonomy" id="1417366"/>
    <lineage>
        <taxon>Eukaryota</taxon>
        <taxon>Metazoa</taxon>
        <taxon>Ecdysozoa</taxon>
        <taxon>Arthropoda</taxon>
        <taxon>Hexapoda</taxon>
        <taxon>Insecta</taxon>
        <taxon>Pterygota</taxon>
        <taxon>Neoptera</taxon>
        <taxon>Endopterygota</taxon>
        <taxon>Lepidoptera</taxon>
        <taxon>Glossata</taxon>
        <taxon>Ditrysia</taxon>
        <taxon>Papilionoidea</taxon>
        <taxon>Nymphalidae</taxon>
        <taxon>Limenitidinae</taxon>
        <taxon>Parthenini</taxon>
        <taxon>Bhagadatta</taxon>
    </lineage>
</organism>
<dbReference type="InterPro" id="IPR003917">
    <property type="entry name" value="NADH_UbQ_OxRdtase_chain2"/>
</dbReference>
<feature type="domain" description="NADH:quinone oxidoreductase/Mrp antiporter transmembrane" evidence="19">
    <location>
        <begin position="26"/>
        <end position="275"/>
    </location>
</feature>
<comment type="catalytic activity">
    <reaction evidence="17 18">
        <text>a ubiquinone + NADH + 5 H(+)(in) = a ubiquinol + NAD(+) + 4 H(+)(out)</text>
        <dbReference type="Rhea" id="RHEA:29091"/>
        <dbReference type="Rhea" id="RHEA-COMP:9565"/>
        <dbReference type="Rhea" id="RHEA-COMP:9566"/>
        <dbReference type="ChEBI" id="CHEBI:15378"/>
        <dbReference type="ChEBI" id="CHEBI:16389"/>
        <dbReference type="ChEBI" id="CHEBI:17976"/>
        <dbReference type="ChEBI" id="CHEBI:57540"/>
        <dbReference type="ChEBI" id="CHEBI:57945"/>
        <dbReference type="EC" id="7.1.1.2"/>
    </reaction>
</comment>
<keyword evidence="7 18" id="KW-0679">Respiratory chain</keyword>
<evidence type="ECO:0000256" key="18">
    <source>
        <dbReference type="RuleBase" id="RU003403"/>
    </source>
</evidence>
<dbReference type="CTD" id="4536"/>
<evidence type="ECO:0000256" key="3">
    <source>
        <dbReference type="ARBA" id="ARBA00007012"/>
    </source>
</evidence>
<evidence type="ECO:0000256" key="5">
    <source>
        <dbReference type="ARBA" id="ARBA00021008"/>
    </source>
</evidence>
<dbReference type="GO" id="GO:0008137">
    <property type="term" value="F:NADH dehydrogenase (ubiquinone) activity"/>
    <property type="evidence" value="ECO:0007669"/>
    <property type="project" value="UniProtKB-EC"/>
</dbReference>
<dbReference type="GeneID" id="19736676"/>
<dbReference type="InterPro" id="IPR050175">
    <property type="entry name" value="Complex_I_Subunit_2"/>
</dbReference>
<feature type="transmembrane region" description="Helical" evidence="18">
    <location>
        <begin position="62"/>
        <end position="84"/>
    </location>
</feature>
<evidence type="ECO:0000256" key="14">
    <source>
        <dbReference type="ARBA" id="ARBA00023075"/>
    </source>
</evidence>
<feature type="transmembrane region" description="Helical" evidence="18">
    <location>
        <begin position="232"/>
        <end position="251"/>
    </location>
</feature>
<dbReference type="GO" id="GO:0006120">
    <property type="term" value="P:mitochondrial electron transport, NADH to ubiquinone"/>
    <property type="evidence" value="ECO:0007669"/>
    <property type="project" value="InterPro"/>
</dbReference>
<dbReference type="EC" id="7.1.1.2" evidence="4 18"/>
<reference evidence="20" key="1">
    <citation type="submission" date="2013-08" db="EMBL/GenBank/DDBJ databases">
        <authorList>
            <person name="Wu L.-W."/>
            <person name="Lin L.-H."/>
            <person name="Chen T.-W."/>
        </authorList>
    </citation>
    <scope>NUCLEOTIDE SEQUENCE</scope>
    <source>
        <strain evidence="20">N1842</strain>
    </source>
</reference>
<reference evidence="20" key="2">
    <citation type="journal article" date="2014" name="BMC Genomics">
        <title>Mitogenomic sequences effectively recover relationships within brush-footed butterflies (Lepidoptera: Nymphalidae).</title>
        <authorList>
            <person name="Wu L.W."/>
            <person name="Lin L.H."/>
            <person name="Lees D.C."/>
            <person name="Hsu Y.F."/>
        </authorList>
    </citation>
    <scope>NUCLEOTIDE SEQUENCE</scope>
    <source>
        <strain evidence="20">N1842</strain>
    </source>
</reference>
<evidence type="ECO:0000259" key="19">
    <source>
        <dbReference type="Pfam" id="PF00361"/>
    </source>
</evidence>